<dbReference type="InterPro" id="IPR005467">
    <property type="entry name" value="His_kinase_dom"/>
</dbReference>
<dbReference type="RefSeq" id="WP_183634709.1">
    <property type="nucleotide sequence ID" value="NZ_BAABLE010000011.1"/>
</dbReference>
<dbReference type="Gene3D" id="3.30.565.10">
    <property type="entry name" value="Histidine kinase-like ATPase, C-terminal domain"/>
    <property type="match status" value="1"/>
</dbReference>
<dbReference type="InterPro" id="IPR003661">
    <property type="entry name" value="HisK_dim/P_dom"/>
</dbReference>
<feature type="region of interest" description="Disordered" evidence="4">
    <location>
        <begin position="873"/>
        <end position="901"/>
    </location>
</feature>
<gene>
    <name evidence="8" type="ORF">GGR36_002255</name>
</gene>
<comment type="catalytic activity">
    <reaction evidence="1">
        <text>ATP + protein L-histidine = ADP + protein N-phospho-L-histidine.</text>
        <dbReference type="EC" id="2.7.13.3"/>
    </reaction>
</comment>
<dbReference type="PROSITE" id="PS50109">
    <property type="entry name" value="HIS_KIN"/>
    <property type="match status" value="1"/>
</dbReference>
<evidence type="ECO:0000313" key="8">
    <source>
        <dbReference type="EMBL" id="MBB4012947.1"/>
    </source>
</evidence>
<accession>A0A840BRC1</accession>
<keyword evidence="5" id="KW-0812">Transmembrane</keyword>
<evidence type="ECO:0000259" key="6">
    <source>
        <dbReference type="PROSITE" id="PS50109"/>
    </source>
</evidence>
<name>A0A840BRC1_9RHOO</name>
<keyword evidence="8" id="KW-0808">Transferase</keyword>
<dbReference type="EMBL" id="JACIET010000001">
    <property type="protein sequence ID" value="MBB4012947.1"/>
    <property type="molecule type" value="Genomic_DNA"/>
</dbReference>
<keyword evidence="5" id="KW-1133">Transmembrane helix</keyword>
<evidence type="ECO:0000259" key="7">
    <source>
        <dbReference type="PROSITE" id="PS50113"/>
    </source>
</evidence>
<evidence type="ECO:0000256" key="3">
    <source>
        <dbReference type="ARBA" id="ARBA00022553"/>
    </source>
</evidence>
<dbReference type="GO" id="GO:0000155">
    <property type="term" value="F:phosphorelay sensor kinase activity"/>
    <property type="evidence" value="ECO:0007669"/>
    <property type="project" value="InterPro"/>
</dbReference>
<keyword evidence="8" id="KW-0418">Kinase</keyword>
<dbReference type="Gene3D" id="1.10.287.130">
    <property type="match status" value="1"/>
</dbReference>
<feature type="transmembrane region" description="Helical" evidence="5">
    <location>
        <begin position="36"/>
        <end position="55"/>
    </location>
</feature>
<dbReference type="InterPro" id="IPR000700">
    <property type="entry name" value="PAS-assoc_C"/>
</dbReference>
<protein>
    <recommendedName>
        <fullName evidence="2">histidine kinase</fullName>
        <ecNumber evidence="2">2.7.13.3</ecNumber>
    </recommendedName>
</protein>
<evidence type="ECO:0000256" key="4">
    <source>
        <dbReference type="SAM" id="MobiDB-lite"/>
    </source>
</evidence>
<dbReference type="PANTHER" id="PTHR43065:SF47">
    <property type="match status" value="1"/>
</dbReference>
<feature type="transmembrane region" description="Helical" evidence="5">
    <location>
        <begin position="165"/>
        <end position="184"/>
    </location>
</feature>
<dbReference type="SUPFAM" id="SSF55874">
    <property type="entry name" value="ATPase domain of HSP90 chaperone/DNA topoisomerase II/histidine kinase"/>
    <property type="match status" value="1"/>
</dbReference>
<dbReference type="SMART" id="SM00387">
    <property type="entry name" value="HATPase_c"/>
    <property type="match status" value="1"/>
</dbReference>
<feature type="transmembrane region" description="Helical" evidence="5">
    <location>
        <begin position="62"/>
        <end position="81"/>
    </location>
</feature>
<dbReference type="InterPro" id="IPR035965">
    <property type="entry name" value="PAS-like_dom_sf"/>
</dbReference>
<feature type="domain" description="PAC" evidence="7">
    <location>
        <begin position="585"/>
        <end position="637"/>
    </location>
</feature>
<dbReference type="PANTHER" id="PTHR43065">
    <property type="entry name" value="SENSOR HISTIDINE KINASE"/>
    <property type="match status" value="1"/>
</dbReference>
<evidence type="ECO:0000313" key="9">
    <source>
        <dbReference type="Proteomes" id="UP000561045"/>
    </source>
</evidence>
<sequence>MITLRRAASILLLAYGALALLTAAGSLVVPFMPTATLHPTAGCLAIAAAIAMTWGQRRTAPGRIAAAGVVVIAVLPLLPLWPHHDESTTRDLWPADVSALPASLLLLWAAAYLAQGIRTAPRVRAAVQIVASALGILALAGVLLGALSLPLIYGWHYLPAPPVPVSLALLLLAIELFVECYRLNDRSRGEEVRVTRIGIGFLIAVTLASTVITLVALQTQIERSLYQQQRMVARNREQVFFFAAERLYADAAALLKDAEIARLAAQAQRSNDEALRRKLFQRIQEQLPFRVVRAFRVEGRDGQLLTDRGTLSKAATIWADTRGKVQLELKWEEGIPFVLLRLQLDTPAEGQTGELQIEQSVPAWEQLVSDTYDLGRTGVMAVCGENAQHIRCFLSGAGETLRAPPAGSPLMSHVEAALAGRTSPDWDPLISADERGRPMTLVFGPIGRVGMAMGIAGNGLGMLVSQDAVEFYEPVRKQWHRILPVVLAIILVAGWALRRIVRPLISALRDKEARFRELTELSSDCYWQIDADLRFTEIVGKDLPGSGIETPTWLSHRLTELPLKPDDVIKARELEAKMGRRELFSEETLRITAGTGTHYYLVLSGAPQYDARGRFIGYRGVGRNITRQRQAEERLRHTQKDLLRAERLASLGSLVAGVAHELNTPIGNCVTAASALTEEVDRFDMAVAEGRVRRVDLSDFNAYVREATHLLKRGLDRAAGTITKFKEVAVDQSSDRRRSFDLQTKLNDIVGLLNPTLVRRGVRLDASVPGGIEMDSFPGAIAQAIDNLVLNALTHAFEGRERGDIHLMVTVQPDDRIRMTLRDNGQGMTAEVRERIFEPFFTTRLGTGGSGLGLYIVRNIVQEVLAGTIEVESSPGEGTTFTLEFPRVTPNTGAPPPEALR</sequence>
<dbReference type="Gene3D" id="3.30.450.20">
    <property type="entry name" value="PAS domain"/>
    <property type="match status" value="1"/>
</dbReference>
<keyword evidence="5" id="KW-0472">Membrane</keyword>
<dbReference type="PROSITE" id="PS50113">
    <property type="entry name" value="PAC"/>
    <property type="match status" value="1"/>
</dbReference>
<evidence type="ECO:0000256" key="1">
    <source>
        <dbReference type="ARBA" id="ARBA00000085"/>
    </source>
</evidence>
<dbReference type="EC" id="2.7.13.3" evidence="2"/>
<dbReference type="Proteomes" id="UP000561045">
    <property type="component" value="Unassembled WGS sequence"/>
</dbReference>
<feature type="transmembrane region" description="Helical" evidence="5">
    <location>
        <begin position="126"/>
        <end position="153"/>
    </location>
</feature>
<organism evidence="8 9">
    <name type="scientific">Niveibacterium umoris</name>
    <dbReference type="NCBI Taxonomy" id="1193620"/>
    <lineage>
        <taxon>Bacteria</taxon>
        <taxon>Pseudomonadati</taxon>
        <taxon>Pseudomonadota</taxon>
        <taxon>Betaproteobacteria</taxon>
        <taxon>Rhodocyclales</taxon>
        <taxon>Rhodocyclaceae</taxon>
        <taxon>Niveibacterium</taxon>
    </lineage>
</organism>
<keyword evidence="9" id="KW-1185">Reference proteome</keyword>
<dbReference type="AlphaFoldDB" id="A0A840BRC1"/>
<dbReference type="PRINTS" id="PR00344">
    <property type="entry name" value="BCTRLSENSOR"/>
</dbReference>
<dbReference type="InterPro" id="IPR003594">
    <property type="entry name" value="HATPase_dom"/>
</dbReference>
<dbReference type="SUPFAM" id="SSF55785">
    <property type="entry name" value="PYP-like sensor domain (PAS domain)"/>
    <property type="match status" value="1"/>
</dbReference>
<reference evidence="8 9" key="1">
    <citation type="submission" date="2020-08" db="EMBL/GenBank/DDBJ databases">
        <title>Genomic Encyclopedia of Type Strains, Phase IV (KMG-IV): sequencing the most valuable type-strain genomes for metagenomic binning, comparative biology and taxonomic classification.</title>
        <authorList>
            <person name="Goeker M."/>
        </authorList>
    </citation>
    <scope>NUCLEOTIDE SEQUENCE [LARGE SCALE GENOMIC DNA]</scope>
    <source>
        <strain evidence="8 9">DSM 106739</strain>
    </source>
</reference>
<proteinExistence type="predicted"/>
<evidence type="ECO:0000256" key="5">
    <source>
        <dbReference type="SAM" id="Phobius"/>
    </source>
</evidence>
<dbReference type="InterPro" id="IPR004358">
    <property type="entry name" value="Sig_transdc_His_kin-like_C"/>
</dbReference>
<keyword evidence="3" id="KW-0597">Phosphoprotein</keyword>
<feature type="transmembrane region" description="Helical" evidence="5">
    <location>
        <begin position="93"/>
        <end position="114"/>
    </location>
</feature>
<evidence type="ECO:0000256" key="2">
    <source>
        <dbReference type="ARBA" id="ARBA00012438"/>
    </source>
</evidence>
<feature type="transmembrane region" description="Helical" evidence="5">
    <location>
        <begin position="196"/>
        <end position="217"/>
    </location>
</feature>
<dbReference type="CDD" id="cd00075">
    <property type="entry name" value="HATPase"/>
    <property type="match status" value="1"/>
</dbReference>
<feature type="domain" description="Histidine kinase" evidence="6">
    <location>
        <begin position="657"/>
        <end position="889"/>
    </location>
</feature>
<dbReference type="Pfam" id="PF02518">
    <property type="entry name" value="HATPase_c"/>
    <property type="match status" value="1"/>
</dbReference>
<comment type="caution">
    <text evidence="8">The sequence shown here is derived from an EMBL/GenBank/DDBJ whole genome shotgun (WGS) entry which is preliminary data.</text>
</comment>
<dbReference type="InterPro" id="IPR036890">
    <property type="entry name" value="HATPase_C_sf"/>
</dbReference>
<dbReference type="SMART" id="SM00388">
    <property type="entry name" value="HisKA"/>
    <property type="match status" value="1"/>
</dbReference>